<evidence type="ECO:0000256" key="2">
    <source>
        <dbReference type="SAM" id="MobiDB-lite"/>
    </source>
</evidence>
<feature type="transmembrane region" description="Helical" evidence="3">
    <location>
        <begin position="20"/>
        <end position="44"/>
    </location>
</feature>
<evidence type="ECO:0000313" key="5">
    <source>
        <dbReference type="Proteomes" id="UP000319004"/>
    </source>
</evidence>
<feature type="region of interest" description="Disordered" evidence="2">
    <location>
        <begin position="402"/>
        <end position="421"/>
    </location>
</feature>
<dbReference type="Proteomes" id="UP000319004">
    <property type="component" value="Chromosome"/>
</dbReference>
<dbReference type="PRINTS" id="PR00813">
    <property type="entry name" value="BCTERIALGSPG"/>
</dbReference>
<dbReference type="GO" id="GO:0015627">
    <property type="term" value="C:type II protein secretion system complex"/>
    <property type="evidence" value="ECO:0007669"/>
    <property type="project" value="InterPro"/>
</dbReference>
<protein>
    <recommendedName>
        <fullName evidence="6">Type II secretion system protein G</fullName>
    </recommendedName>
</protein>
<reference evidence="4 5" key="1">
    <citation type="submission" date="2019-03" db="EMBL/GenBank/DDBJ databases">
        <title>Deep-cultivation of Planctomycetes and their phenomic and genomic characterization uncovers novel biology.</title>
        <authorList>
            <person name="Wiegand S."/>
            <person name="Jogler M."/>
            <person name="Boedeker C."/>
            <person name="Pinto D."/>
            <person name="Vollmers J."/>
            <person name="Rivas-Marin E."/>
            <person name="Kohn T."/>
            <person name="Peeters S.H."/>
            <person name="Heuer A."/>
            <person name="Rast P."/>
            <person name="Oberbeckmann S."/>
            <person name="Bunk B."/>
            <person name="Jeske O."/>
            <person name="Meyerdierks A."/>
            <person name="Storesund J.E."/>
            <person name="Kallscheuer N."/>
            <person name="Luecker S."/>
            <person name="Lage O.M."/>
            <person name="Pohl T."/>
            <person name="Merkel B.J."/>
            <person name="Hornburger P."/>
            <person name="Mueller R.-W."/>
            <person name="Bruemmer F."/>
            <person name="Labrenz M."/>
            <person name="Spormann A.M."/>
            <person name="Op den Camp H."/>
            <person name="Overmann J."/>
            <person name="Amann R."/>
            <person name="Jetten M.S.M."/>
            <person name="Mascher T."/>
            <person name="Medema M.H."/>
            <person name="Devos D.P."/>
            <person name="Kaster A.-K."/>
            <person name="Ovreas L."/>
            <person name="Rohde M."/>
            <person name="Galperin M.Y."/>
            <person name="Jogler C."/>
        </authorList>
    </citation>
    <scope>NUCLEOTIDE SEQUENCE [LARGE SCALE GENOMIC DNA]</scope>
    <source>
        <strain evidence="4 5">Enr13</strain>
    </source>
</reference>
<dbReference type="Pfam" id="PF07963">
    <property type="entry name" value="N_methyl"/>
    <property type="match status" value="1"/>
</dbReference>
<name>A0A518HR35_9BACT</name>
<evidence type="ECO:0000256" key="1">
    <source>
        <dbReference type="ARBA" id="ARBA00022481"/>
    </source>
</evidence>
<evidence type="ECO:0000256" key="3">
    <source>
        <dbReference type="SAM" id="Phobius"/>
    </source>
</evidence>
<keyword evidence="3" id="KW-0472">Membrane</keyword>
<sequence length="421" mass="45405">MIKRMNNQRSGAHRSGFTLVELLVVITIIAALAGLAIPAVGVVMKSVRQSAMKAEISVIETGIDAYYTKHNDYPPDFSDWNLVKRHYLKIFPDIANSELNLLFALCDTFPDNDPTAVPPTSPAPTYDPFVMDRAEALVWSLGGFSSDPQYPFTGSGGPLELPPAIVIDGTVTATNPAIASHYQYRAVRNAPFIDFEPTRLLLRSMSSPTGPSYNSGSGAYDRNVSTDEPRNITGGFPALYQTPDIFPSYVLREGHKPVVYFDSRTYAWNNGNTAAPIVFNAYVSYENDSNIGSLDPDTIDGIRPVYTPQPNTPPASGYAATYGASAASWQFANPSSFQILAPGLDGRFGYLLDADGGGPSNAAPVFWRTDGALMSLVVGGAAQPMTGVSRFDITGFVSSASNSMRDNQSNFTAKTFENELP</sequence>
<dbReference type="InterPro" id="IPR045584">
    <property type="entry name" value="Pilin-like"/>
</dbReference>
<evidence type="ECO:0000313" key="4">
    <source>
        <dbReference type="EMBL" id="QDV43322.1"/>
    </source>
</evidence>
<dbReference type="PANTHER" id="PTHR30093">
    <property type="entry name" value="GENERAL SECRETION PATHWAY PROTEIN G"/>
    <property type="match status" value="1"/>
</dbReference>
<dbReference type="EMBL" id="CP037423">
    <property type="protein sequence ID" value="QDV43322.1"/>
    <property type="molecule type" value="Genomic_DNA"/>
</dbReference>
<evidence type="ECO:0008006" key="6">
    <source>
        <dbReference type="Google" id="ProtNLM"/>
    </source>
</evidence>
<accession>A0A518HR35</accession>
<keyword evidence="5" id="KW-1185">Reference proteome</keyword>
<dbReference type="KEGG" id="snep:Enr13x_31770"/>
<feature type="compositionally biased region" description="Polar residues" evidence="2">
    <location>
        <begin position="402"/>
        <end position="415"/>
    </location>
</feature>
<proteinExistence type="predicted"/>
<dbReference type="SUPFAM" id="SSF54523">
    <property type="entry name" value="Pili subunits"/>
    <property type="match status" value="1"/>
</dbReference>
<dbReference type="InterPro" id="IPR000983">
    <property type="entry name" value="Bac_GSPG_pilin"/>
</dbReference>
<gene>
    <name evidence="4" type="ORF">Enr13x_31770</name>
</gene>
<dbReference type="OrthoDB" id="283383at2"/>
<keyword evidence="3" id="KW-0812">Transmembrane</keyword>
<dbReference type="Gene3D" id="3.30.700.10">
    <property type="entry name" value="Glycoprotein, Type 4 Pilin"/>
    <property type="match status" value="1"/>
</dbReference>
<dbReference type="NCBIfam" id="TIGR02532">
    <property type="entry name" value="IV_pilin_GFxxxE"/>
    <property type="match status" value="1"/>
</dbReference>
<dbReference type="PROSITE" id="PS00409">
    <property type="entry name" value="PROKAR_NTER_METHYL"/>
    <property type="match status" value="1"/>
</dbReference>
<dbReference type="AlphaFoldDB" id="A0A518HR35"/>
<dbReference type="PANTHER" id="PTHR30093:SF2">
    <property type="entry name" value="TYPE II SECRETION SYSTEM PROTEIN H"/>
    <property type="match status" value="1"/>
</dbReference>
<dbReference type="GO" id="GO:0015628">
    <property type="term" value="P:protein secretion by the type II secretion system"/>
    <property type="evidence" value="ECO:0007669"/>
    <property type="project" value="InterPro"/>
</dbReference>
<keyword evidence="1" id="KW-0488">Methylation</keyword>
<dbReference type="InterPro" id="IPR012902">
    <property type="entry name" value="N_methyl_site"/>
</dbReference>
<organism evidence="4 5">
    <name type="scientific">Stieleria neptunia</name>
    <dbReference type="NCBI Taxonomy" id="2527979"/>
    <lineage>
        <taxon>Bacteria</taxon>
        <taxon>Pseudomonadati</taxon>
        <taxon>Planctomycetota</taxon>
        <taxon>Planctomycetia</taxon>
        <taxon>Pirellulales</taxon>
        <taxon>Pirellulaceae</taxon>
        <taxon>Stieleria</taxon>
    </lineage>
</organism>
<keyword evidence="3" id="KW-1133">Transmembrane helix</keyword>